<evidence type="ECO:0000313" key="4">
    <source>
        <dbReference type="Proteomes" id="UP001174691"/>
    </source>
</evidence>
<dbReference type="Proteomes" id="UP001174691">
    <property type="component" value="Unassembled WGS sequence"/>
</dbReference>
<feature type="compositionally biased region" description="Polar residues" evidence="2">
    <location>
        <begin position="8"/>
        <end position="18"/>
    </location>
</feature>
<feature type="region of interest" description="Disordered" evidence="2">
    <location>
        <begin position="1"/>
        <end position="101"/>
    </location>
</feature>
<sequence length="597" mass="67387">MDIPASANGPNGSLSSTVEGLPPEPDATDDASHGVADTVHSRSLSHSSSSSSDSSSTTDDSSSEEEEGEESDAEEYDDDDEPGDEDDSRSESEDEEDSRVQALWVKLRDKRDAVQQLRLELSDKRKHLRELRRKKNEADNRFMGMVRPYLVAGRGLPGPGDMIIRQFEAMQRESNEYHDEEAEVEQLEAELDEEELSRETLETQFFTILYGASGGGSHREDSPSRSVAESYAPPSRASLLGIPADRPVDIHPLYKQLLDAVGDRELAKEHHTELMMHRDSILYDLQLTIKRERLRDAEGRPDKVGALPDSSDIELLTGIADNPSRLDELQAKYRTSIGQENEEFLREFPREDAMLREKLKETKDEVDRLRQLCIDKGVMRKNAPYHEEYTIFSDAGEPFSAETMSINQEHGPKREEALANARFPILLSNPRYVLEDDFPLTPRGALRAATKLPSDDQSRPQLVAEAMKEYGISTLVVESAADNKSDYINRWLLHRLRISPLEVELLYTIFSTELKVKNKRRWQEDVLYYWSRDDANKPKEDYDGVATTRDVLSIDDDVASENVNSALGMLDRPGSDPGDSPRPPRGHQRARSLQSLS</sequence>
<name>A0AA38SAD5_9PEZI</name>
<comment type="caution">
    <text evidence="3">The sequence shown here is derived from an EMBL/GenBank/DDBJ whole genome shotgun (WGS) entry which is preliminary data.</text>
</comment>
<feature type="region of interest" description="Disordered" evidence="2">
    <location>
        <begin position="563"/>
        <end position="597"/>
    </location>
</feature>
<feature type="compositionally biased region" description="Low complexity" evidence="2">
    <location>
        <begin position="41"/>
        <end position="60"/>
    </location>
</feature>
<reference evidence="3" key="1">
    <citation type="submission" date="2022-07" db="EMBL/GenBank/DDBJ databases">
        <title>Fungi with potential for degradation of polypropylene.</title>
        <authorList>
            <person name="Gostincar C."/>
        </authorList>
    </citation>
    <scope>NUCLEOTIDE SEQUENCE</scope>
    <source>
        <strain evidence="3">EXF-13287</strain>
    </source>
</reference>
<gene>
    <name evidence="3" type="ORF">NKR19_g2481</name>
</gene>
<keyword evidence="1" id="KW-0175">Coiled coil</keyword>
<keyword evidence="4" id="KW-1185">Reference proteome</keyword>
<proteinExistence type="predicted"/>
<evidence type="ECO:0000256" key="2">
    <source>
        <dbReference type="SAM" id="MobiDB-lite"/>
    </source>
</evidence>
<dbReference type="AlphaFoldDB" id="A0AA38SAD5"/>
<accession>A0AA38SAD5</accession>
<organism evidence="3 4">
    <name type="scientific">Coniochaeta hoffmannii</name>
    <dbReference type="NCBI Taxonomy" id="91930"/>
    <lineage>
        <taxon>Eukaryota</taxon>
        <taxon>Fungi</taxon>
        <taxon>Dikarya</taxon>
        <taxon>Ascomycota</taxon>
        <taxon>Pezizomycotina</taxon>
        <taxon>Sordariomycetes</taxon>
        <taxon>Sordariomycetidae</taxon>
        <taxon>Coniochaetales</taxon>
        <taxon>Coniochaetaceae</taxon>
        <taxon>Coniochaeta</taxon>
    </lineage>
</organism>
<evidence type="ECO:0000313" key="3">
    <source>
        <dbReference type="EMBL" id="KAJ9161186.1"/>
    </source>
</evidence>
<protein>
    <submittedName>
        <fullName evidence="3">Uncharacterized protein</fullName>
    </submittedName>
</protein>
<evidence type="ECO:0000256" key="1">
    <source>
        <dbReference type="SAM" id="Coils"/>
    </source>
</evidence>
<feature type="region of interest" description="Disordered" evidence="2">
    <location>
        <begin position="212"/>
        <end position="231"/>
    </location>
</feature>
<feature type="coiled-coil region" evidence="1">
    <location>
        <begin position="114"/>
        <end position="141"/>
    </location>
</feature>
<dbReference type="EMBL" id="JANBVN010000025">
    <property type="protein sequence ID" value="KAJ9161186.1"/>
    <property type="molecule type" value="Genomic_DNA"/>
</dbReference>
<feature type="compositionally biased region" description="Acidic residues" evidence="2">
    <location>
        <begin position="61"/>
        <end position="97"/>
    </location>
</feature>
<feature type="coiled-coil region" evidence="1">
    <location>
        <begin position="170"/>
        <end position="204"/>
    </location>
</feature>